<dbReference type="eggNOG" id="COG0506">
    <property type="taxonomic scope" value="Bacteria"/>
</dbReference>
<dbReference type="EMBL" id="ADCP02000002">
    <property type="protein sequence ID" value="EFV45795.1"/>
    <property type="molecule type" value="Genomic_DNA"/>
</dbReference>
<dbReference type="InterPro" id="IPR016161">
    <property type="entry name" value="Ald_DH/histidinol_DH"/>
</dbReference>
<evidence type="ECO:0000259" key="11">
    <source>
        <dbReference type="Pfam" id="PF00171"/>
    </source>
</evidence>
<dbReference type="Proteomes" id="UP000006034">
    <property type="component" value="Unassembled WGS sequence"/>
</dbReference>
<feature type="active site" evidence="8">
    <location>
        <position position="793"/>
    </location>
</feature>
<dbReference type="CDD" id="cd07124">
    <property type="entry name" value="ALDH_PutA-P5CDH-RocA"/>
    <property type="match status" value="1"/>
</dbReference>
<comment type="pathway">
    <text evidence="1">Amino-acid degradation; L-proline degradation into L-glutamate; L-glutamate from L-proline: step 2/2.</text>
</comment>
<comment type="catalytic activity">
    <reaction evidence="6">
        <text>L-glutamate 5-semialdehyde + NAD(+) + H2O = L-glutamate + NADH + 2 H(+)</text>
        <dbReference type="Rhea" id="RHEA:30235"/>
        <dbReference type="ChEBI" id="CHEBI:15377"/>
        <dbReference type="ChEBI" id="CHEBI:15378"/>
        <dbReference type="ChEBI" id="CHEBI:29985"/>
        <dbReference type="ChEBI" id="CHEBI:57540"/>
        <dbReference type="ChEBI" id="CHEBI:57945"/>
        <dbReference type="ChEBI" id="CHEBI:58066"/>
        <dbReference type="EC" id="1.2.1.88"/>
    </reaction>
</comment>
<dbReference type="PIRSF" id="PIRSF000197">
    <property type="entry name" value="Bifunct_PutA"/>
    <property type="match status" value="1"/>
</dbReference>
<evidence type="ECO:0000256" key="10">
    <source>
        <dbReference type="RuleBase" id="RU003345"/>
    </source>
</evidence>
<dbReference type="PANTHER" id="PTHR42862">
    <property type="entry name" value="DELTA-1-PYRROLINE-5-CARBOXYLATE DEHYDROGENASE 1, ISOFORM A-RELATED"/>
    <property type="match status" value="1"/>
</dbReference>
<dbReference type="Pfam" id="PF01619">
    <property type="entry name" value="Pro_dh"/>
    <property type="match status" value="1"/>
</dbReference>
<dbReference type="GeneID" id="78086808"/>
<dbReference type="SUPFAM" id="SSF51730">
    <property type="entry name" value="FAD-linked oxidoreductase"/>
    <property type="match status" value="1"/>
</dbReference>
<evidence type="ECO:0000256" key="9">
    <source>
        <dbReference type="PROSITE-ProRule" id="PRU10007"/>
    </source>
</evidence>
<evidence type="ECO:0000256" key="2">
    <source>
        <dbReference type="ARBA" id="ARBA00012884"/>
    </source>
</evidence>
<protein>
    <recommendedName>
        <fullName evidence="5">L-glutamate gamma-semialdehyde dehydrogenase</fullName>
        <ecNumber evidence="2">1.2.1.88</ecNumber>
    </recommendedName>
    <alternativeName>
        <fullName evidence="5">L-glutamate gamma-semialdehyde dehydrogenase</fullName>
    </alternativeName>
</protein>
<evidence type="ECO:0000256" key="3">
    <source>
        <dbReference type="ARBA" id="ARBA00023002"/>
    </source>
</evidence>
<dbReference type="InterPro" id="IPR016160">
    <property type="entry name" value="Ald_DH_CS_CYS"/>
</dbReference>
<dbReference type="STRING" id="563192.HMPREF0179_00416"/>
<dbReference type="OrthoDB" id="9762913at2"/>
<dbReference type="GO" id="GO:0003842">
    <property type="term" value="F:L-glutamate gamma-semialdehyde dehydrogenase activity"/>
    <property type="evidence" value="ECO:0007669"/>
    <property type="project" value="UniProtKB-EC"/>
</dbReference>
<feature type="domain" description="Aldehyde dehydrogenase" evidence="11">
    <location>
        <begin position="522"/>
        <end position="982"/>
    </location>
</feature>
<dbReference type="UniPathway" id="UPA00261">
    <property type="reaction ID" value="UER00373"/>
</dbReference>
<comment type="caution">
    <text evidence="14">The sequence shown here is derived from an EMBL/GenBank/DDBJ whole genome shotgun (WGS) entry which is preliminary data.</text>
</comment>
<proteinExistence type="inferred from homology"/>
<dbReference type="InterPro" id="IPR029041">
    <property type="entry name" value="FAD-linked_oxidoreductase-like"/>
</dbReference>
<dbReference type="Gene3D" id="3.40.605.10">
    <property type="entry name" value="Aldehyde Dehydrogenase, Chain A, domain 1"/>
    <property type="match status" value="1"/>
</dbReference>
<dbReference type="InterPro" id="IPR015590">
    <property type="entry name" value="Aldehyde_DH_dom"/>
</dbReference>
<dbReference type="FunFam" id="3.40.309.10:FF:000005">
    <property type="entry name" value="1-pyrroline-5-carboxylate dehydrogenase 1"/>
    <property type="match status" value="1"/>
</dbReference>
<dbReference type="InterPro" id="IPR005932">
    <property type="entry name" value="RocA"/>
</dbReference>
<keyword evidence="4" id="KW-0520">NAD</keyword>
<evidence type="ECO:0000256" key="8">
    <source>
        <dbReference type="PIRSR" id="PIRSR000197-1"/>
    </source>
</evidence>
<evidence type="ECO:0000313" key="14">
    <source>
        <dbReference type="EMBL" id="EFV45795.1"/>
    </source>
</evidence>
<dbReference type="NCBIfam" id="NF002852">
    <property type="entry name" value="PRK03137.1"/>
    <property type="match status" value="1"/>
</dbReference>
<name>E5Y2K5_BILW3</name>
<sequence>MDQQIEQKIVERGQEFFNSISGEAPSIFNKGWWTGKVMDWSMKNEDFKVQLFRFVDVLPYLNTSESLLRHIREYFASSGSEVPSVLRWGAGKAGLGGALTAKIMGGAIRSNIESMGRQFIIGQNVKEAMGGLAKLRKDGFAFTVDLLGEASVNEEESDAYAAGYHEVLDALAEEQKKWPALSGNGPDNGMDWGSMPKVNISIKPSALYSRANPVALEDSVEGIYRRLAPLYQKTIDMGGFMCIDMEQLKYREITVELFKRLRSAPEFRHYPHLCLVQQAYLKDTEQAVRDLIAWARKEKLPIALRLVKGAYWDAETVFAKQCDWPVPVWTHKPESDLAHEKISRLILENHDIVYFACASHNVRSIAAVMEYARQLDVPEGRYEFQVLYGMAEPVRKGLRNVAGRVRLYCPYGKLIPGMAYLVRRLLENTANESFLRQSFADGAAVELLMENPAVTLERELAARQEKAPPNEEGPFPPFRNEPPVDFTIPEKRKAYTQGIAAVRAAEGRTLPLYIDGKDVVTETLLPTVNPADPGEVLAQVCQAGREEIDRALAGAKAVFPAWRDTPPLERAQYMHKAAAVARRRIYEMAALQTLEVGKPWEQAYGDVGEGIDFLEYYARDMLRLSVPRRMGRAPGEHNVLFYQPKGVAAVIAPWNFPFAIAMGMVSAAIVTGNPVVFKPSSLSSAIGYNLVEIFKEVGLPAGVFNYCPGQSSVMGDYLVEHPDISLICFTGSMDVGLHIVEKAAKVQPGQRQVKRVIAEMGGKNATIVDDDADLDEAVSQVVYSAFGFQGQKCSACSRVIVLDAIYDTFVQRLALAAQSLRIGPAENPENFLGPLADASLQKNVLEYIEIAEAEGKTLVKRSDLPDKGAYVPLLIVEDVMPEHRIAQEEVFGPVLAVMRAKDFDEALELALSTRFALTGAVFSRSPENLAKAREKFRVGNLYLNKGSTGAMVGRQPFGGFNMSGVGSKTGGPDYLLQFMDPRCVTENTIRRGFTPIAEDDDWV</sequence>
<reference evidence="14 15" key="2">
    <citation type="submission" date="2013-04" db="EMBL/GenBank/DDBJ databases">
        <title>The Genome Sequence of Bilophila wadsworthia 3_1_6.</title>
        <authorList>
            <consortium name="The Broad Institute Genomics Platform"/>
            <person name="Earl A."/>
            <person name="Ward D."/>
            <person name="Feldgarden M."/>
            <person name="Gevers D."/>
            <person name="Sibley C."/>
            <person name="Strauss J."/>
            <person name="Allen-Vercoe E."/>
            <person name="Walker B."/>
            <person name="Young S."/>
            <person name="Zeng Q."/>
            <person name="Gargeya S."/>
            <person name="Fitzgerald M."/>
            <person name="Haas B."/>
            <person name="Abouelleil A."/>
            <person name="Allen A.W."/>
            <person name="Alvarado L."/>
            <person name="Arachchi H.M."/>
            <person name="Berlin A.M."/>
            <person name="Chapman S.B."/>
            <person name="Gainer-Dewar J."/>
            <person name="Goldberg J."/>
            <person name="Griggs A."/>
            <person name="Gujja S."/>
            <person name="Hansen M."/>
            <person name="Howarth C."/>
            <person name="Imamovic A."/>
            <person name="Ireland A."/>
            <person name="Larimer J."/>
            <person name="McCowan C."/>
            <person name="Murphy C."/>
            <person name="Pearson M."/>
            <person name="Poon T.W."/>
            <person name="Priest M."/>
            <person name="Roberts A."/>
            <person name="Saif S."/>
            <person name="Shea T."/>
            <person name="Sisk P."/>
            <person name="Sykes S."/>
            <person name="Wortman J."/>
            <person name="Nusbaum C."/>
            <person name="Birren B."/>
        </authorList>
    </citation>
    <scope>NUCLEOTIDE SEQUENCE [LARGE SCALE GENOMIC DNA]</scope>
    <source>
        <strain evidence="14 15">3_1_6</strain>
    </source>
</reference>
<dbReference type="InterPro" id="IPR016163">
    <property type="entry name" value="Ald_DH_C"/>
</dbReference>
<dbReference type="AlphaFoldDB" id="E5Y2K5"/>
<dbReference type="InterPro" id="IPR016162">
    <property type="entry name" value="Ald_DH_N"/>
</dbReference>
<dbReference type="InterPro" id="IPR025703">
    <property type="entry name" value="Bifunct_PutA"/>
</dbReference>
<evidence type="ECO:0000259" key="13">
    <source>
        <dbReference type="Pfam" id="PF18083"/>
    </source>
</evidence>
<dbReference type="PROSITE" id="PS00687">
    <property type="entry name" value="ALDEHYDE_DEHYDR_GLU"/>
    <property type="match status" value="1"/>
</dbReference>
<dbReference type="Pfam" id="PF18083">
    <property type="entry name" value="PutA_N"/>
    <property type="match status" value="1"/>
</dbReference>
<dbReference type="InterPro" id="IPR029510">
    <property type="entry name" value="Ald_DH_CS_GLU"/>
</dbReference>
<keyword evidence="15" id="KW-1185">Reference proteome</keyword>
<dbReference type="HOGENOM" id="CLU_005682_2_0_7"/>
<evidence type="ECO:0000256" key="4">
    <source>
        <dbReference type="ARBA" id="ARBA00023027"/>
    </source>
</evidence>
<dbReference type="SUPFAM" id="SSF53720">
    <property type="entry name" value="ALDH-like"/>
    <property type="match status" value="1"/>
</dbReference>
<dbReference type="GO" id="GO:0004657">
    <property type="term" value="F:proline dehydrogenase activity"/>
    <property type="evidence" value="ECO:0007669"/>
    <property type="project" value="InterPro"/>
</dbReference>
<evidence type="ECO:0000256" key="6">
    <source>
        <dbReference type="ARBA" id="ARBA00048142"/>
    </source>
</evidence>
<dbReference type="EC" id="1.2.1.88" evidence="2"/>
<dbReference type="GO" id="GO:0009898">
    <property type="term" value="C:cytoplasmic side of plasma membrane"/>
    <property type="evidence" value="ECO:0007669"/>
    <property type="project" value="TreeGrafter"/>
</dbReference>
<feature type="domain" description="Proline dehydrogenase" evidence="12">
    <location>
        <begin position="132"/>
        <end position="437"/>
    </location>
</feature>
<dbReference type="RefSeq" id="WP_005024598.1">
    <property type="nucleotide sequence ID" value="NZ_KE150239.1"/>
</dbReference>
<feature type="active site" evidence="8 9">
    <location>
        <position position="759"/>
    </location>
</feature>
<dbReference type="Pfam" id="PF00171">
    <property type="entry name" value="Aldedh"/>
    <property type="match status" value="1"/>
</dbReference>
<dbReference type="GO" id="GO:0010133">
    <property type="term" value="P:L-proline catabolic process to L-glutamate"/>
    <property type="evidence" value="ECO:0007669"/>
    <property type="project" value="UniProtKB-UniPathway"/>
</dbReference>
<comment type="similarity">
    <text evidence="7">Belongs to the aldehyde dehydrogenase family. RocA subfamily.</text>
</comment>
<feature type="domain" description="Proline utilization A N-terminal" evidence="13">
    <location>
        <begin position="6"/>
        <end position="119"/>
    </location>
</feature>
<evidence type="ECO:0000259" key="12">
    <source>
        <dbReference type="Pfam" id="PF01619"/>
    </source>
</evidence>
<evidence type="ECO:0000256" key="1">
    <source>
        <dbReference type="ARBA" id="ARBA00004786"/>
    </source>
</evidence>
<keyword evidence="3 10" id="KW-0560">Oxidoreductase</keyword>
<dbReference type="eggNOG" id="COG1012">
    <property type="taxonomic scope" value="Bacteria"/>
</dbReference>
<dbReference type="Gene3D" id="3.40.309.10">
    <property type="entry name" value="Aldehyde Dehydrogenase, Chain A, domain 2"/>
    <property type="match status" value="1"/>
</dbReference>
<accession>E5Y2K5</accession>
<organism evidence="14 15">
    <name type="scientific">Bilophila wadsworthia (strain 3_1_6)</name>
    <dbReference type="NCBI Taxonomy" id="563192"/>
    <lineage>
        <taxon>Bacteria</taxon>
        <taxon>Pseudomonadati</taxon>
        <taxon>Thermodesulfobacteriota</taxon>
        <taxon>Desulfovibrionia</taxon>
        <taxon>Desulfovibrionales</taxon>
        <taxon>Desulfovibrionaceae</taxon>
        <taxon>Bilophila</taxon>
    </lineage>
</organism>
<reference evidence="14 15" key="1">
    <citation type="submission" date="2010-10" db="EMBL/GenBank/DDBJ databases">
        <authorList>
            <consortium name="The Broad Institute Genome Sequencing Platform"/>
            <person name="Ward D."/>
            <person name="Earl A."/>
            <person name="Feldgarden M."/>
            <person name="Young S.K."/>
            <person name="Gargeya S."/>
            <person name="Zeng Q."/>
            <person name="Alvarado L."/>
            <person name="Berlin A."/>
            <person name="Bochicchio J."/>
            <person name="Chapman S.B."/>
            <person name="Chen Z."/>
            <person name="Freedman E."/>
            <person name="Gellesch M."/>
            <person name="Goldberg J."/>
            <person name="Griggs A."/>
            <person name="Gujja S."/>
            <person name="Heilman E."/>
            <person name="Heiman D."/>
            <person name="Howarth C."/>
            <person name="Mehta T."/>
            <person name="Neiman D."/>
            <person name="Pearson M."/>
            <person name="Roberts A."/>
            <person name="Saif S."/>
            <person name="Shea T."/>
            <person name="Shenoy N."/>
            <person name="Sisk P."/>
            <person name="Stolte C."/>
            <person name="Sykes S."/>
            <person name="White J."/>
            <person name="Yandava C."/>
            <person name="Allen-Vercoe E."/>
            <person name="Sibley C."/>
            <person name="Ambrose C.E."/>
            <person name="Strauss J."/>
            <person name="Daigneault M."/>
            <person name="Haas B."/>
            <person name="Nusbaum C."/>
            <person name="Birren B."/>
        </authorList>
    </citation>
    <scope>NUCLEOTIDE SEQUENCE [LARGE SCALE GENOMIC DNA]</scope>
    <source>
        <strain evidence="14 15">3_1_6</strain>
    </source>
</reference>
<gene>
    <name evidence="14" type="ORF">HMPREF0179_00416</name>
</gene>
<evidence type="ECO:0000256" key="7">
    <source>
        <dbReference type="ARBA" id="ARBA00061617"/>
    </source>
</evidence>
<dbReference type="InterPro" id="IPR050485">
    <property type="entry name" value="Proline_metab_enzyme"/>
</dbReference>
<dbReference type="PANTHER" id="PTHR42862:SF1">
    <property type="entry name" value="DELTA-1-PYRROLINE-5-CARBOXYLATE DEHYDROGENASE 2, ISOFORM A-RELATED"/>
    <property type="match status" value="1"/>
</dbReference>
<dbReference type="InterPro" id="IPR002872">
    <property type="entry name" value="Proline_DH_dom"/>
</dbReference>
<dbReference type="InterPro" id="IPR041514">
    <property type="entry name" value="PutA_N"/>
</dbReference>
<evidence type="ECO:0000313" key="15">
    <source>
        <dbReference type="Proteomes" id="UP000006034"/>
    </source>
</evidence>
<evidence type="ECO:0000256" key="5">
    <source>
        <dbReference type="ARBA" id="ARBA00032259"/>
    </source>
</evidence>
<dbReference type="FunFam" id="3.40.605.10:FF:000045">
    <property type="entry name" value="1-pyrroline-5-carboxylate dehydrogenase 1"/>
    <property type="match status" value="1"/>
</dbReference>
<dbReference type="PROSITE" id="PS00070">
    <property type="entry name" value="ALDEHYDE_DEHYDR_CYS"/>
    <property type="match status" value="1"/>
</dbReference>
<dbReference type="Gene3D" id="3.20.20.220">
    <property type="match status" value="1"/>
</dbReference>
<dbReference type="GO" id="GO:0003700">
    <property type="term" value="F:DNA-binding transcription factor activity"/>
    <property type="evidence" value="ECO:0007669"/>
    <property type="project" value="InterPro"/>
</dbReference>